<reference evidence="1" key="1">
    <citation type="submission" date="2017-10" db="EMBL/GenBank/DDBJ databases">
        <title>Genome sequence of cellulolytic Lachnospiraceae bacterium XHS1971 isolated from hotspring sediment.</title>
        <authorList>
            <person name="Vasudevan G."/>
            <person name="Joshi A.J."/>
            <person name="Hivarkar S."/>
            <person name="Lanjekar V.B."/>
            <person name="Dhakephalkar P.K."/>
            <person name="Dagar S."/>
        </authorList>
    </citation>
    <scope>NUCLEOTIDE SEQUENCE</scope>
    <source>
        <strain evidence="1">XHS1971</strain>
    </source>
</reference>
<gene>
    <name evidence="1" type="ORF">CS063_12140</name>
</gene>
<accession>A0AC61D9S2</accession>
<organism evidence="1 2">
    <name type="scientific">Sporanaerobium hydrogeniformans</name>
    <dbReference type="NCBI Taxonomy" id="3072179"/>
    <lineage>
        <taxon>Bacteria</taxon>
        <taxon>Bacillati</taxon>
        <taxon>Bacillota</taxon>
        <taxon>Clostridia</taxon>
        <taxon>Lachnospirales</taxon>
        <taxon>Lachnospiraceae</taxon>
        <taxon>Sporanaerobium</taxon>
    </lineage>
</organism>
<sequence>MNGGNVMKKFKKFASFLVCMTMLTGCGASSSEPIKETGAPEKQAQTESSNKGEVTTLNVALWDYTSLEYHKKLVAAYEKRNPTVKINVIEAPANDYSDKVAVMLAGNSDIDVVFIRDTASYTGYISKGQLEPLDSYITADTVDLSAYGGMCEQYGVDNQIYGLPYRKDIWMLFYNKDLFDQAGIAYPTDNMTLEQYRETAKKLTSGEGSDKIYGALNNKWTQSVSNLAMFEGTHSLLDGDYTFLKPYYDTVLAMQNEDQSTLEYSTIIASNIHYSGPFYNGQVAMMPMGSWFINNMLENTANGTTAVNWDVAALPSLNGDIGNKGVGAITPVSISSKSKNKDLAWDFVKFVTTEEGAQILAECGIMPAYSSESVLNTLTSIKGFPVHGKDLLLNTTDITIEFPVDEKWTSINKIIGEEHELMMINEVGVDEELATLSQRVKDEVLN</sequence>
<evidence type="ECO:0000313" key="2">
    <source>
        <dbReference type="Proteomes" id="UP000224460"/>
    </source>
</evidence>
<dbReference type="EMBL" id="PEDL01000014">
    <property type="protein sequence ID" value="PHV70051.1"/>
    <property type="molecule type" value="Genomic_DNA"/>
</dbReference>
<proteinExistence type="predicted"/>
<dbReference type="Proteomes" id="UP000224460">
    <property type="component" value="Unassembled WGS sequence"/>
</dbReference>
<evidence type="ECO:0000313" key="1">
    <source>
        <dbReference type="EMBL" id="PHV70051.1"/>
    </source>
</evidence>
<comment type="caution">
    <text evidence="1">The sequence shown here is derived from an EMBL/GenBank/DDBJ whole genome shotgun (WGS) entry which is preliminary data.</text>
</comment>
<keyword evidence="2" id="KW-1185">Reference proteome</keyword>
<name>A0AC61D9S2_9FIRM</name>
<protein>
    <submittedName>
        <fullName evidence="1">ABC transporter substrate-binding protein</fullName>
    </submittedName>
</protein>